<organism evidence="2 3">
    <name type="scientific">Pyricularia oryzae</name>
    <name type="common">Rice blast fungus</name>
    <name type="synonym">Magnaporthe oryzae</name>
    <dbReference type="NCBI Taxonomy" id="318829"/>
    <lineage>
        <taxon>Eukaryota</taxon>
        <taxon>Fungi</taxon>
        <taxon>Dikarya</taxon>
        <taxon>Ascomycota</taxon>
        <taxon>Pezizomycotina</taxon>
        <taxon>Sordariomycetes</taxon>
        <taxon>Sordariomycetidae</taxon>
        <taxon>Magnaporthales</taxon>
        <taxon>Pyriculariaceae</taxon>
        <taxon>Pyricularia</taxon>
    </lineage>
</organism>
<dbReference type="AlphaFoldDB" id="A0A4P7NAR4"/>
<sequence length="53" mass="5886">MQKRREPLGPTISGELASESSDNWPPIQNLTSYSNYLLRIDKSDLHSTINGPG</sequence>
<proteinExistence type="predicted"/>
<dbReference type="EMBL" id="CP034205">
    <property type="protein sequence ID" value="QBZ57274.1"/>
    <property type="molecule type" value="Genomic_DNA"/>
</dbReference>
<feature type="region of interest" description="Disordered" evidence="1">
    <location>
        <begin position="1"/>
        <end position="25"/>
    </location>
</feature>
<protein>
    <submittedName>
        <fullName evidence="2">Uncharacterized protein</fullName>
    </submittedName>
</protein>
<accession>A0A4P7NAR4</accession>
<name>A0A4P7NAR4_PYROR</name>
<evidence type="ECO:0000256" key="1">
    <source>
        <dbReference type="SAM" id="MobiDB-lite"/>
    </source>
</evidence>
<evidence type="ECO:0000313" key="3">
    <source>
        <dbReference type="Proteomes" id="UP000294847"/>
    </source>
</evidence>
<evidence type="ECO:0000313" key="2">
    <source>
        <dbReference type="EMBL" id="QBZ57274.1"/>
    </source>
</evidence>
<reference evidence="2 3" key="1">
    <citation type="journal article" date="2019" name="Mol. Biol. Evol.">
        <title>Blast fungal genomes show frequent chromosomal changes, gene gains and losses, and effector gene turnover.</title>
        <authorList>
            <person name="Gomez Luciano L.B."/>
            <person name="Jason Tsai I."/>
            <person name="Chuma I."/>
            <person name="Tosa Y."/>
            <person name="Chen Y.H."/>
            <person name="Li J.Y."/>
            <person name="Li M.Y."/>
            <person name="Jade Lu M.Y."/>
            <person name="Nakayashiki H."/>
            <person name="Li W.H."/>
        </authorList>
    </citation>
    <scope>NUCLEOTIDE SEQUENCE [LARGE SCALE GENOMIC DNA]</scope>
    <source>
        <strain evidence="2">MZ5-1-6</strain>
    </source>
</reference>
<dbReference type="VEuPathDB" id="FungiDB:M_BR32_EuGene_00066031"/>
<dbReference type="Proteomes" id="UP000294847">
    <property type="component" value="Chromosome 2"/>
</dbReference>
<dbReference type="SMR" id="A0A4P7NAR4"/>
<gene>
    <name evidence="2" type="ORF">PoMZ_02198</name>
</gene>